<accession>A0A1B0FBF9</accession>
<dbReference type="Pfam" id="PF13847">
    <property type="entry name" value="Methyltransf_31"/>
    <property type="match status" value="1"/>
</dbReference>
<dbReference type="Gene3D" id="2.70.160.11">
    <property type="entry name" value="Hnrnp arginine n-methyltransferase1"/>
    <property type="match status" value="1"/>
</dbReference>
<evidence type="ECO:0000256" key="11">
    <source>
        <dbReference type="ARBA" id="ARBA00049303"/>
    </source>
</evidence>
<reference evidence="16" key="1">
    <citation type="submission" date="2020-05" db="UniProtKB">
        <authorList>
            <consortium name="EnsemblMetazoa"/>
        </authorList>
    </citation>
    <scope>IDENTIFICATION</scope>
    <source>
        <strain evidence="16">Yale</strain>
    </source>
</reference>
<dbReference type="InterPro" id="IPR036236">
    <property type="entry name" value="Znf_C2H2_sf"/>
</dbReference>
<keyword evidence="17" id="KW-1185">Reference proteome</keyword>
<evidence type="ECO:0000256" key="2">
    <source>
        <dbReference type="ARBA" id="ARBA00011925"/>
    </source>
</evidence>
<dbReference type="PANTHER" id="PTHR11006">
    <property type="entry name" value="PROTEIN ARGININE N-METHYLTRANSFERASE"/>
    <property type="match status" value="1"/>
</dbReference>
<dbReference type="EMBL" id="CCAG010002358">
    <property type="status" value="NOT_ANNOTATED_CDS"/>
    <property type="molecule type" value="Genomic_DNA"/>
</dbReference>
<evidence type="ECO:0000259" key="15">
    <source>
        <dbReference type="Pfam" id="PF22528"/>
    </source>
</evidence>
<feature type="domain" description="Protein arginine N-methyltransferase" evidence="15">
    <location>
        <begin position="357"/>
        <end position="509"/>
    </location>
</feature>
<comment type="catalytic activity">
    <reaction evidence="11">
        <text>L-arginyl-[protein] + S-adenosyl-L-methionine = N(omega)-methyl-L-arginyl-[protein] + S-adenosyl-L-homocysteine + H(+)</text>
        <dbReference type="Rhea" id="RHEA:48100"/>
        <dbReference type="Rhea" id="RHEA-COMP:10532"/>
        <dbReference type="Rhea" id="RHEA-COMP:11990"/>
        <dbReference type="ChEBI" id="CHEBI:15378"/>
        <dbReference type="ChEBI" id="CHEBI:29965"/>
        <dbReference type="ChEBI" id="CHEBI:57856"/>
        <dbReference type="ChEBI" id="CHEBI:59789"/>
        <dbReference type="ChEBI" id="CHEBI:65280"/>
    </reaction>
    <physiologicalReaction direction="left-to-right" evidence="11">
        <dbReference type="Rhea" id="RHEA:48101"/>
    </physiologicalReaction>
</comment>
<dbReference type="STRING" id="37546.A0A1B0FBF9"/>
<dbReference type="GO" id="GO:0008270">
    <property type="term" value="F:zinc ion binding"/>
    <property type="evidence" value="ECO:0007669"/>
    <property type="project" value="UniProtKB-KW"/>
</dbReference>
<evidence type="ECO:0000256" key="10">
    <source>
        <dbReference type="ARBA" id="ARBA00047384"/>
    </source>
</evidence>
<keyword evidence="8" id="KW-0863">Zinc-finger</keyword>
<sequence length="520" mass="60277">MASRVLSLSIEEKQKRLNFFFADKMSNSETLDDADWLKEDSDEEKMENSEPTTCLFCPETFPCIENALEHVKKDHNVDFYYLKKKFRMDQYSFIKLINFIRRENIEPDRLHDATESFWDLEMYLKPKEYESWLTYENIHLDYENMEPEGHYERNNEKEQLSLEEIVKKQRDRLEQAAEHLTVMNATVTRLLDKEDKKAKSVNGISHRSDSHYFDSYSHFGIHHEMLADTVRTNSYRDALLKNKSFIKGKNVLDVGCGTAILSIFASQAGANKVVGIDNSEIIYNAIGIVRQNNVDNVTLIKGRLEDTVLPQEKYDIIVSEWMGYFLLFEGMLDTIIYARDNHLASQGKLLPNRCTMSVVGYGGDELFNQHISFWDNVFGVDMSVMRKEVMREPLIELVDAENILTEPNCIANFNLLTVGLNYPNFTHDLELLCTKGGTLSALVGYFDTYFELPEPVTFTTSPYGKPTHWKQVVFFIGKPIRIKPGEIIKGRILCRRSAKSSRSLEVVIEIAEQKYFYYLD</sequence>
<protein>
    <recommendedName>
        <fullName evidence="2">type I protein arginine methyltransferase</fullName>
        <ecNumber evidence="2">2.1.1.319</ecNumber>
    </recommendedName>
</protein>
<dbReference type="InterPro" id="IPR029063">
    <property type="entry name" value="SAM-dependent_MTases_sf"/>
</dbReference>
<evidence type="ECO:0000256" key="9">
    <source>
        <dbReference type="ARBA" id="ARBA00022833"/>
    </source>
</evidence>
<keyword evidence="5 12" id="KW-0808">Transferase</keyword>
<comment type="subcellular location">
    <subcellularLocation>
        <location evidence="1">Cytoplasm</location>
        <location evidence="1">Cytosol</location>
    </subcellularLocation>
</comment>
<dbReference type="PhylomeDB" id="A0A1B0FBF9"/>
<dbReference type="InterPro" id="IPR055135">
    <property type="entry name" value="PRMT_dom"/>
</dbReference>
<proteinExistence type="predicted"/>
<dbReference type="EC" id="2.1.1.319" evidence="2"/>
<dbReference type="Gene3D" id="3.40.50.150">
    <property type="entry name" value="Vaccinia Virus protein VP39"/>
    <property type="match status" value="1"/>
</dbReference>
<keyword evidence="4 12" id="KW-0489">Methyltransferase</keyword>
<evidence type="ECO:0000259" key="13">
    <source>
        <dbReference type="Pfam" id="PF13847"/>
    </source>
</evidence>
<dbReference type="AlphaFoldDB" id="A0A1B0FBF9"/>
<dbReference type="Pfam" id="PF22528">
    <property type="entry name" value="PRMT_C"/>
    <property type="match status" value="1"/>
</dbReference>
<dbReference type="SUPFAM" id="SSF53335">
    <property type="entry name" value="S-adenosyl-L-methionine-dependent methyltransferases"/>
    <property type="match status" value="1"/>
</dbReference>
<dbReference type="Pfam" id="PF21137">
    <property type="entry name" value="ANM3_C2H2_Zf"/>
    <property type="match status" value="1"/>
</dbReference>
<dbReference type="GO" id="GO:0042054">
    <property type="term" value="F:histone methyltransferase activity"/>
    <property type="evidence" value="ECO:0007669"/>
    <property type="project" value="TreeGrafter"/>
</dbReference>
<dbReference type="InterPro" id="IPR025799">
    <property type="entry name" value="Arg_MeTrfase"/>
</dbReference>
<evidence type="ECO:0000256" key="5">
    <source>
        <dbReference type="ARBA" id="ARBA00022679"/>
    </source>
</evidence>
<keyword evidence="3" id="KW-0963">Cytoplasm</keyword>
<evidence type="ECO:0000256" key="8">
    <source>
        <dbReference type="ARBA" id="ARBA00022771"/>
    </source>
</evidence>
<evidence type="ECO:0000256" key="7">
    <source>
        <dbReference type="ARBA" id="ARBA00022723"/>
    </source>
</evidence>
<dbReference type="PANTHER" id="PTHR11006:SF53">
    <property type="entry name" value="PROTEIN ARGININE N-METHYLTRANSFERASE 3"/>
    <property type="match status" value="1"/>
</dbReference>
<dbReference type="PROSITE" id="PS51678">
    <property type="entry name" value="SAM_MT_PRMT"/>
    <property type="match status" value="1"/>
</dbReference>
<evidence type="ECO:0000313" key="16">
    <source>
        <dbReference type="EnsemblMetazoa" id="GMOY000868-PA"/>
    </source>
</evidence>
<organism evidence="16 17">
    <name type="scientific">Glossina morsitans morsitans</name>
    <name type="common">Savannah tsetse fly</name>
    <dbReference type="NCBI Taxonomy" id="37546"/>
    <lineage>
        <taxon>Eukaryota</taxon>
        <taxon>Metazoa</taxon>
        <taxon>Ecdysozoa</taxon>
        <taxon>Arthropoda</taxon>
        <taxon>Hexapoda</taxon>
        <taxon>Insecta</taxon>
        <taxon>Pterygota</taxon>
        <taxon>Neoptera</taxon>
        <taxon>Endopterygota</taxon>
        <taxon>Diptera</taxon>
        <taxon>Brachycera</taxon>
        <taxon>Muscomorpha</taxon>
        <taxon>Hippoboscoidea</taxon>
        <taxon>Glossinidae</taxon>
        <taxon>Glossina</taxon>
    </lineage>
</organism>
<evidence type="ECO:0000256" key="6">
    <source>
        <dbReference type="ARBA" id="ARBA00022691"/>
    </source>
</evidence>
<dbReference type="FunFam" id="3.40.50.150:FF:000003">
    <property type="entry name" value="Blast:Protein arginine N-methyltransferase 1"/>
    <property type="match status" value="1"/>
</dbReference>
<dbReference type="InterPro" id="IPR049482">
    <property type="entry name" value="ANM3-like_C2H2_Zf"/>
</dbReference>
<evidence type="ECO:0000259" key="14">
    <source>
        <dbReference type="Pfam" id="PF21137"/>
    </source>
</evidence>
<evidence type="ECO:0000256" key="3">
    <source>
        <dbReference type="ARBA" id="ARBA00022490"/>
    </source>
</evidence>
<feature type="domain" description="Methyltransferase" evidence="13">
    <location>
        <begin position="247"/>
        <end position="320"/>
    </location>
</feature>
<dbReference type="Proteomes" id="UP000092444">
    <property type="component" value="Unassembled WGS sequence"/>
</dbReference>
<dbReference type="InterPro" id="IPR025714">
    <property type="entry name" value="Methyltranfer_dom"/>
</dbReference>
<dbReference type="EnsemblMetazoa" id="GMOY000868-RA">
    <property type="protein sequence ID" value="GMOY000868-PA"/>
    <property type="gene ID" value="GMOY000868"/>
</dbReference>
<dbReference type="GO" id="GO:0005829">
    <property type="term" value="C:cytosol"/>
    <property type="evidence" value="ECO:0007669"/>
    <property type="project" value="UniProtKB-SubCell"/>
</dbReference>
<evidence type="ECO:0000256" key="4">
    <source>
        <dbReference type="ARBA" id="ARBA00022603"/>
    </source>
</evidence>
<feature type="domain" description="Protein arginine N-methyltransferase 3-like C2H2 zinc finger" evidence="14">
    <location>
        <begin position="82"/>
        <end position="126"/>
    </location>
</feature>
<dbReference type="GO" id="GO:0035242">
    <property type="term" value="F:protein-arginine omega-N asymmetric methyltransferase activity"/>
    <property type="evidence" value="ECO:0007669"/>
    <property type="project" value="UniProtKB-EC"/>
</dbReference>
<dbReference type="GO" id="GO:0005634">
    <property type="term" value="C:nucleus"/>
    <property type="evidence" value="ECO:0007669"/>
    <property type="project" value="TreeGrafter"/>
</dbReference>
<keyword evidence="7" id="KW-0479">Metal-binding</keyword>
<evidence type="ECO:0000313" key="17">
    <source>
        <dbReference type="Proteomes" id="UP000092444"/>
    </source>
</evidence>
<name>A0A1B0FBF9_GLOMM</name>
<keyword evidence="9" id="KW-0862">Zinc</keyword>
<dbReference type="SUPFAM" id="SSF57667">
    <property type="entry name" value="beta-beta-alpha zinc fingers"/>
    <property type="match status" value="1"/>
</dbReference>
<evidence type="ECO:0000256" key="1">
    <source>
        <dbReference type="ARBA" id="ARBA00004514"/>
    </source>
</evidence>
<comment type="catalytic activity">
    <reaction evidence="10">
        <text>L-arginyl-[protein] + 2 S-adenosyl-L-methionine = N(omega),N(omega)-dimethyl-L-arginyl-[protein] + 2 S-adenosyl-L-homocysteine + 2 H(+)</text>
        <dbReference type="Rhea" id="RHEA:48096"/>
        <dbReference type="Rhea" id="RHEA-COMP:10532"/>
        <dbReference type="Rhea" id="RHEA-COMP:11991"/>
        <dbReference type="ChEBI" id="CHEBI:15378"/>
        <dbReference type="ChEBI" id="CHEBI:29965"/>
        <dbReference type="ChEBI" id="CHEBI:57856"/>
        <dbReference type="ChEBI" id="CHEBI:59789"/>
        <dbReference type="ChEBI" id="CHEBI:61897"/>
        <dbReference type="EC" id="2.1.1.319"/>
    </reaction>
    <physiologicalReaction direction="left-to-right" evidence="10">
        <dbReference type="Rhea" id="RHEA:48097"/>
    </physiologicalReaction>
</comment>
<evidence type="ECO:0000256" key="12">
    <source>
        <dbReference type="PROSITE-ProRule" id="PRU01015"/>
    </source>
</evidence>
<keyword evidence="6 12" id="KW-0949">S-adenosyl-L-methionine</keyword>
<dbReference type="GO" id="GO:0032259">
    <property type="term" value="P:methylation"/>
    <property type="evidence" value="ECO:0007669"/>
    <property type="project" value="UniProtKB-KW"/>
</dbReference>
<dbReference type="VEuPathDB" id="VectorBase:GMOY000868"/>
<dbReference type="CDD" id="cd02440">
    <property type="entry name" value="AdoMet_MTases"/>
    <property type="match status" value="1"/>
</dbReference>